<evidence type="ECO:0000256" key="8">
    <source>
        <dbReference type="RuleBase" id="RU003688"/>
    </source>
</evidence>
<dbReference type="SUPFAM" id="SSF52540">
    <property type="entry name" value="P-loop containing nucleoside triphosphate hydrolases"/>
    <property type="match status" value="1"/>
</dbReference>
<name>A0AAW5K3H9_9BACT</name>
<dbReference type="InterPro" id="IPR030655">
    <property type="entry name" value="NifH/chlL_CS"/>
</dbReference>
<dbReference type="PRINTS" id="PR00091">
    <property type="entry name" value="NITROGNASEII"/>
</dbReference>
<dbReference type="GO" id="GO:0016491">
    <property type="term" value="F:oxidoreductase activity"/>
    <property type="evidence" value="ECO:0007669"/>
    <property type="project" value="UniProtKB-KW"/>
</dbReference>
<keyword evidence="7 8" id="KW-0411">Iron-sulfur</keyword>
<keyword evidence="8" id="KW-0004">4Fe-4S</keyword>
<dbReference type="PIRSF" id="PIRSF000363">
    <property type="entry name" value="Nitrogenase_iron"/>
    <property type="match status" value="1"/>
</dbReference>
<reference evidence="9 10" key="1">
    <citation type="submission" date="2022-06" db="EMBL/GenBank/DDBJ databases">
        <title>Isolation of gut microbiota from human fecal samples.</title>
        <authorList>
            <person name="Pamer E.G."/>
            <person name="Barat B."/>
            <person name="Waligurski E."/>
            <person name="Medina S."/>
            <person name="Paddock L."/>
            <person name="Mostad J."/>
        </authorList>
    </citation>
    <scope>NUCLEOTIDE SEQUENCE [LARGE SCALE GENOMIC DNA]</scope>
    <source>
        <strain evidence="9 10">DFI.9.90</strain>
    </source>
</reference>
<gene>
    <name evidence="9" type="ORF">NE630_01565</name>
</gene>
<dbReference type="GeneID" id="95757008"/>
<dbReference type="Pfam" id="PF00142">
    <property type="entry name" value="Fer4_NifH"/>
    <property type="match status" value="1"/>
</dbReference>
<evidence type="ECO:0000256" key="3">
    <source>
        <dbReference type="ARBA" id="ARBA00022723"/>
    </source>
</evidence>
<accession>A0AAW5K3H9</accession>
<dbReference type="PROSITE" id="PS51026">
    <property type="entry name" value="NIFH_FRXC_3"/>
    <property type="match status" value="1"/>
</dbReference>
<evidence type="ECO:0000256" key="1">
    <source>
        <dbReference type="ARBA" id="ARBA00001966"/>
    </source>
</evidence>
<dbReference type="InterPro" id="IPR000392">
    <property type="entry name" value="NifH/frxC"/>
</dbReference>
<comment type="similarity">
    <text evidence="2 8">Belongs to the NifH/BchL/ChlL family.</text>
</comment>
<dbReference type="AlphaFoldDB" id="A0AAW5K3H9"/>
<dbReference type="Gene3D" id="3.40.50.300">
    <property type="entry name" value="P-loop containing nucleotide triphosphate hydrolases"/>
    <property type="match status" value="1"/>
</dbReference>
<evidence type="ECO:0000256" key="5">
    <source>
        <dbReference type="ARBA" id="ARBA00022840"/>
    </source>
</evidence>
<dbReference type="GO" id="GO:0051539">
    <property type="term" value="F:4 iron, 4 sulfur cluster binding"/>
    <property type="evidence" value="ECO:0007669"/>
    <property type="project" value="UniProtKB-KW"/>
</dbReference>
<keyword evidence="6 8" id="KW-0408">Iron</keyword>
<dbReference type="GO" id="GO:0005524">
    <property type="term" value="F:ATP binding"/>
    <property type="evidence" value="ECO:0007669"/>
    <property type="project" value="UniProtKB-KW"/>
</dbReference>
<comment type="caution">
    <text evidence="9">The sequence shown here is derived from an EMBL/GenBank/DDBJ whole genome shotgun (WGS) entry which is preliminary data.</text>
</comment>
<dbReference type="GO" id="GO:0046872">
    <property type="term" value="F:metal ion binding"/>
    <property type="evidence" value="ECO:0007669"/>
    <property type="project" value="UniProtKB-KW"/>
</dbReference>
<dbReference type="PANTHER" id="PTHR42864:SF2">
    <property type="entry name" value="LIGHT-INDEPENDENT PROTOCHLOROPHYLLIDE REDUCTASE IRON-SULFUR ATP-BINDING PROTEIN"/>
    <property type="match status" value="1"/>
</dbReference>
<sequence length="251" mass="26491">MIKIAIYGKGGIGKSTTASNIAAAFAQSGMRVMQIGCDPKADSTVNLRGGRDVPTVLELIRSRGEALTLEEMVTPGFAGVLCAEAGGPAPGLGCAGRGIIAAMEKLKEKRAFEIYRPDAVIYDVLGDVVCGGFAMPIREGYAEKVFVVTSGENMAIHAAANIAEAVANFRSRGYATLGGVILNRRNVPREEEKAAELASDVASKVIGALNFSPVVQQAEERRQTVLEAFPDSPMAEEYRELARRVLAACGA</sequence>
<organism evidence="9 10">
    <name type="scientific">Cloacibacillus evryensis</name>
    <dbReference type="NCBI Taxonomy" id="508460"/>
    <lineage>
        <taxon>Bacteria</taxon>
        <taxon>Thermotogati</taxon>
        <taxon>Synergistota</taxon>
        <taxon>Synergistia</taxon>
        <taxon>Synergistales</taxon>
        <taxon>Synergistaceae</taxon>
        <taxon>Cloacibacillus</taxon>
    </lineage>
</organism>
<dbReference type="InterPro" id="IPR027417">
    <property type="entry name" value="P-loop_NTPase"/>
</dbReference>
<dbReference type="EMBL" id="JANFYT010000002">
    <property type="protein sequence ID" value="MCQ4813108.1"/>
    <property type="molecule type" value="Genomic_DNA"/>
</dbReference>
<evidence type="ECO:0000256" key="4">
    <source>
        <dbReference type="ARBA" id="ARBA00022741"/>
    </source>
</evidence>
<keyword evidence="5 8" id="KW-0067">ATP-binding</keyword>
<evidence type="ECO:0000256" key="7">
    <source>
        <dbReference type="ARBA" id="ARBA00023014"/>
    </source>
</evidence>
<proteinExistence type="inferred from homology"/>
<keyword evidence="8" id="KW-0560">Oxidoreductase</keyword>
<comment type="cofactor">
    <cofactor evidence="1">
        <name>[4Fe-4S] cluster</name>
        <dbReference type="ChEBI" id="CHEBI:49883"/>
    </cofactor>
</comment>
<evidence type="ECO:0000313" key="9">
    <source>
        <dbReference type="EMBL" id="MCQ4813108.1"/>
    </source>
</evidence>
<keyword evidence="10" id="KW-1185">Reference proteome</keyword>
<keyword evidence="3 8" id="KW-0479">Metal-binding</keyword>
<evidence type="ECO:0000256" key="6">
    <source>
        <dbReference type="ARBA" id="ARBA00023004"/>
    </source>
</evidence>
<dbReference type="PROSITE" id="PS00692">
    <property type="entry name" value="NIFH_FRXC_2"/>
    <property type="match status" value="1"/>
</dbReference>
<dbReference type="RefSeq" id="WP_034443828.1">
    <property type="nucleotide sequence ID" value="NZ_CATXDJ010000023.1"/>
</dbReference>
<evidence type="ECO:0000256" key="2">
    <source>
        <dbReference type="ARBA" id="ARBA00005504"/>
    </source>
</evidence>
<dbReference type="PANTHER" id="PTHR42864">
    <property type="entry name" value="LIGHT-INDEPENDENT PROTOCHLOROPHYLLIDE REDUCTASE IRON-SULFUR ATP-BINDING PROTEIN"/>
    <property type="match status" value="1"/>
</dbReference>
<dbReference type="Proteomes" id="UP001205919">
    <property type="component" value="Unassembled WGS sequence"/>
</dbReference>
<evidence type="ECO:0000313" key="10">
    <source>
        <dbReference type="Proteomes" id="UP001205919"/>
    </source>
</evidence>
<dbReference type="PROSITE" id="PS00746">
    <property type="entry name" value="NIFH_FRXC_1"/>
    <property type="match status" value="1"/>
</dbReference>
<protein>
    <submittedName>
        <fullName evidence="9">Nitrogenase iron protein NifH</fullName>
    </submittedName>
</protein>
<dbReference type="CDD" id="cd02040">
    <property type="entry name" value="NifH"/>
    <property type="match status" value="1"/>
</dbReference>
<keyword evidence="4 8" id="KW-0547">Nucleotide-binding</keyword>